<dbReference type="PROSITE" id="PS52016">
    <property type="entry name" value="TONB_DEPENDENT_REC_3"/>
    <property type="match status" value="1"/>
</dbReference>
<evidence type="ECO:0000256" key="4">
    <source>
        <dbReference type="ARBA" id="ARBA00022452"/>
    </source>
</evidence>
<dbReference type="GO" id="GO:0044718">
    <property type="term" value="P:siderophore transmembrane transport"/>
    <property type="evidence" value="ECO:0007669"/>
    <property type="project" value="TreeGrafter"/>
</dbReference>
<dbReference type="GO" id="GO:0038023">
    <property type="term" value="F:signaling receptor activity"/>
    <property type="evidence" value="ECO:0007669"/>
    <property type="project" value="InterPro"/>
</dbReference>
<dbReference type="GO" id="GO:0009279">
    <property type="term" value="C:cell outer membrane"/>
    <property type="evidence" value="ECO:0007669"/>
    <property type="project" value="UniProtKB-SubCell"/>
</dbReference>
<dbReference type="OrthoDB" id="427542at2"/>
<dbReference type="Pfam" id="PF00593">
    <property type="entry name" value="TonB_dep_Rec_b-barrel"/>
    <property type="match status" value="1"/>
</dbReference>
<dbReference type="GO" id="GO:0015344">
    <property type="term" value="F:siderophore uptake transmembrane transporter activity"/>
    <property type="evidence" value="ECO:0007669"/>
    <property type="project" value="TreeGrafter"/>
</dbReference>
<dbReference type="NCBIfam" id="TIGR01783">
    <property type="entry name" value="TonB-siderophor"/>
    <property type="match status" value="1"/>
</dbReference>
<keyword evidence="15" id="KW-1185">Reference proteome</keyword>
<dbReference type="Gene3D" id="2.40.170.20">
    <property type="entry name" value="TonB-dependent receptor, beta-barrel domain"/>
    <property type="match status" value="1"/>
</dbReference>
<keyword evidence="3 9" id="KW-0813">Transport</keyword>
<dbReference type="PANTHER" id="PTHR30069:SF42">
    <property type="entry name" value="FERRIC AEROBACTIN RECEPTOR"/>
    <property type="match status" value="1"/>
</dbReference>
<name>A0A563VUU6_9CYAN</name>
<comment type="similarity">
    <text evidence="2 9 10">Belongs to the TonB-dependent receptor family.</text>
</comment>
<evidence type="ECO:0000256" key="5">
    <source>
        <dbReference type="ARBA" id="ARBA00022692"/>
    </source>
</evidence>
<gene>
    <name evidence="14" type="ORF">H1P_3160005</name>
</gene>
<evidence type="ECO:0000256" key="9">
    <source>
        <dbReference type="PROSITE-ProRule" id="PRU01360"/>
    </source>
</evidence>
<evidence type="ECO:0000256" key="7">
    <source>
        <dbReference type="ARBA" id="ARBA00023136"/>
    </source>
</evidence>
<evidence type="ECO:0000256" key="8">
    <source>
        <dbReference type="ARBA" id="ARBA00023237"/>
    </source>
</evidence>
<keyword evidence="6 10" id="KW-0798">TonB box</keyword>
<evidence type="ECO:0000256" key="10">
    <source>
        <dbReference type="RuleBase" id="RU003357"/>
    </source>
</evidence>
<accession>A0A563VUU6</accession>
<evidence type="ECO:0000256" key="3">
    <source>
        <dbReference type="ARBA" id="ARBA00022448"/>
    </source>
</evidence>
<dbReference type="InterPro" id="IPR036942">
    <property type="entry name" value="Beta-barrel_TonB_sf"/>
</dbReference>
<dbReference type="EMBL" id="CAACVJ010000242">
    <property type="protein sequence ID" value="VEP15210.1"/>
    <property type="molecule type" value="Genomic_DNA"/>
</dbReference>
<evidence type="ECO:0000259" key="12">
    <source>
        <dbReference type="Pfam" id="PF07715"/>
    </source>
</evidence>
<dbReference type="RefSeq" id="WP_144873981.1">
    <property type="nucleotide sequence ID" value="NZ_LR214055.1"/>
</dbReference>
<protein>
    <submittedName>
        <fullName evidence="14">TonB-dependent receptor plug</fullName>
    </submittedName>
</protein>
<evidence type="ECO:0000313" key="14">
    <source>
        <dbReference type="EMBL" id="VEP15210.1"/>
    </source>
</evidence>
<dbReference type="PANTHER" id="PTHR30069">
    <property type="entry name" value="TONB-DEPENDENT OUTER MEMBRANE RECEPTOR"/>
    <property type="match status" value="1"/>
</dbReference>
<evidence type="ECO:0000256" key="1">
    <source>
        <dbReference type="ARBA" id="ARBA00004571"/>
    </source>
</evidence>
<dbReference type="InterPro" id="IPR039426">
    <property type="entry name" value="TonB-dep_rcpt-like"/>
</dbReference>
<dbReference type="Pfam" id="PF11741">
    <property type="entry name" value="AMIN"/>
    <property type="match status" value="1"/>
</dbReference>
<feature type="domain" description="TonB-dependent receptor-like beta-barrel" evidence="11">
    <location>
        <begin position="401"/>
        <end position="832"/>
    </location>
</feature>
<feature type="domain" description="TonB-dependent receptor plug" evidence="12">
    <location>
        <begin position="204"/>
        <end position="307"/>
    </location>
</feature>
<organism evidence="14 15">
    <name type="scientific">Hyella patelloides LEGE 07179</name>
    <dbReference type="NCBI Taxonomy" id="945734"/>
    <lineage>
        <taxon>Bacteria</taxon>
        <taxon>Bacillati</taxon>
        <taxon>Cyanobacteriota</taxon>
        <taxon>Cyanophyceae</taxon>
        <taxon>Pleurocapsales</taxon>
        <taxon>Hyellaceae</taxon>
        <taxon>Hyella</taxon>
    </lineage>
</organism>
<proteinExistence type="inferred from homology"/>
<feature type="domain" description="AMIN" evidence="13">
    <location>
        <begin position="82"/>
        <end position="175"/>
    </location>
</feature>
<evidence type="ECO:0000259" key="13">
    <source>
        <dbReference type="Pfam" id="PF11741"/>
    </source>
</evidence>
<keyword evidence="8 9" id="KW-0998">Cell outer membrane</keyword>
<dbReference type="InterPro" id="IPR021731">
    <property type="entry name" value="AMIN_dom"/>
</dbReference>
<evidence type="ECO:0000256" key="6">
    <source>
        <dbReference type="ARBA" id="ARBA00023077"/>
    </source>
</evidence>
<evidence type="ECO:0000259" key="11">
    <source>
        <dbReference type="Pfam" id="PF00593"/>
    </source>
</evidence>
<keyword evidence="4 9" id="KW-1134">Transmembrane beta strand</keyword>
<dbReference type="CDD" id="cd01347">
    <property type="entry name" value="ligand_gated_channel"/>
    <property type="match status" value="1"/>
</dbReference>
<comment type="subcellular location">
    <subcellularLocation>
        <location evidence="1 9">Cell outer membrane</location>
        <topology evidence="1 9">Multi-pass membrane protein</topology>
    </subcellularLocation>
</comment>
<dbReference type="Proteomes" id="UP000320055">
    <property type="component" value="Unassembled WGS sequence"/>
</dbReference>
<dbReference type="Pfam" id="PF07715">
    <property type="entry name" value="Plug"/>
    <property type="match status" value="1"/>
</dbReference>
<dbReference type="InterPro" id="IPR010105">
    <property type="entry name" value="TonB_sidphr_rcpt"/>
</dbReference>
<reference evidence="14 15" key="1">
    <citation type="submission" date="2019-01" db="EMBL/GenBank/DDBJ databases">
        <authorList>
            <person name="Brito A."/>
        </authorList>
    </citation>
    <scope>NUCLEOTIDE SEQUENCE [LARGE SCALE GENOMIC DNA]</scope>
    <source>
        <strain evidence="14">1</strain>
    </source>
</reference>
<dbReference type="InterPro" id="IPR000531">
    <property type="entry name" value="Beta-barrel_TonB"/>
</dbReference>
<dbReference type="InterPro" id="IPR012910">
    <property type="entry name" value="Plug_dom"/>
</dbReference>
<dbReference type="InterPro" id="IPR037066">
    <property type="entry name" value="Plug_dom_sf"/>
</dbReference>
<keyword evidence="5 9" id="KW-0812">Transmembrane</keyword>
<evidence type="ECO:0000313" key="15">
    <source>
        <dbReference type="Proteomes" id="UP000320055"/>
    </source>
</evidence>
<keyword evidence="14" id="KW-0675">Receptor</keyword>
<keyword evidence="7 9" id="KW-0472">Membrane</keyword>
<dbReference type="AlphaFoldDB" id="A0A563VUU6"/>
<evidence type="ECO:0000256" key="2">
    <source>
        <dbReference type="ARBA" id="ARBA00009810"/>
    </source>
</evidence>
<dbReference type="SUPFAM" id="SSF56935">
    <property type="entry name" value="Porins"/>
    <property type="match status" value="1"/>
</dbReference>
<sequence length="867" mass="95341">MNNWCFSKGLLLKKLENAIVLSIYVVGVMVASPGWTQEVENNYKKQERIDNSFHFERIKPATATLKQEEIKTAQAITQVTGVQINPAVDGLEVILETATGNQLVPLILPEGKSLVIDILDATLVLPDEEVFRAANPAEGITEITVEPLQGNSIRMTVTGETQAPNAEVIPSEQNLVLSISSDGKIVTEADESIIVTVTRSAEREQDVPRSITVIEREDIENQTGLNNNLQNILGKLVPGLGAPTQSISSFGQSLRGRNVSVLIDGVPQSTSRNVFRDFQTIDPAEIERIEVLRGPTALYGDGATGGVINIITRGAGEEKFITQGEIGINGSLTNLSDSFGENLKWSIAGNEDIVDYRVSFGYRGTDGFFDADGDRIPSDPNAQGGFADTRTLNALGKIGIDISEQQRLQLTFNYFDDRQDTDFTTDPRVNLSEEPEQARAIEGLDLDNPQESENTLVNLQYSHENILGGSLNTQIYYRDYFTSFFPFDAREFDSLGNTIFQSRVESEKWGGRVNLDTPILPEDRLSIVWGVDYFNENTEQPVNIFDPDEFDASNGLVFEAIGDRTWTPPLDLNSFGVFAQLESNISDRFIVRGGLRYENAGVDVEDFTTLAGNNIEGGELDFDATLFNLGAVYSATDNLSLFANFAQGFSLSDIGLALRNADAGFTVETLDPEPQKVDSYEIGVKGNWNNLQLSLSGFYNESELGTSFTAPGTVLRAPEQIYGLEASIDIQPAENWLLGGTITWIEGEIDTDDDGDFEDLDSFRIPPLKITAYLENETLPGWQNRIQALFSGTRDPEGDGFGLQEVDSYFVFDLLSSVDVGAGKVQLGVENIFNNDYLPVVSQLQTTNSSRSAARGTTFSLRYLFEF</sequence>
<dbReference type="Gene3D" id="2.170.130.10">
    <property type="entry name" value="TonB-dependent receptor, plug domain"/>
    <property type="match status" value="1"/>
</dbReference>